<reference evidence="3" key="1">
    <citation type="submission" date="2021-02" db="EMBL/GenBank/DDBJ databases">
        <title>Thiocyanate and organic carbon inputs drive convergent selection for specific autotrophic Afipia and Thiobacillus strains within complex microbiomes.</title>
        <authorList>
            <person name="Huddy R.J."/>
            <person name="Sachdeva R."/>
            <person name="Kadzinga F."/>
            <person name="Kantor R.S."/>
            <person name="Harrison S.T.L."/>
            <person name="Banfield J.F."/>
        </authorList>
    </citation>
    <scope>NUCLEOTIDE SEQUENCE</scope>
    <source>
        <strain evidence="3">SCN18_13_7_16_R3_B_64_19</strain>
    </source>
</reference>
<comment type="caution">
    <text evidence="3">The sequence shown here is derived from an EMBL/GenBank/DDBJ whole genome shotgun (WGS) entry which is preliminary data.</text>
</comment>
<dbReference type="Pfam" id="PF01814">
    <property type="entry name" value="Hemerythrin"/>
    <property type="match status" value="1"/>
</dbReference>
<dbReference type="InterPro" id="IPR012312">
    <property type="entry name" value="Hemerythrin-like"/>
</dbReference>
<evidence type="ECO:0000256" key="1">
    <source>
        <dbReference type="SAM" id="MobiDB-lite"/>
    </source>
</evidence>
<accession>A0A8I1MVC3</accession>
<feature type="domain" description="Hemerythrin-like" evidence="2">
    <location>
        <begin position="69"/>
        <end position="181"/>
    </location>
</feature>
<dbReference type="AlphaFoldDB" id="A0A8I1MVC3"/>
<name>A0A8I1MVC3_THIA3</name>
<dbReference type="RefSeq" id="WP_276730184.1">
    <property type="nucleotide sequence ID" value="NZ_JAFKMR010000017.1"/>
</dbReference>
<dbReference type="Proteomes" id="UP000664800">
    <property type="component" value="Unassembled WGS sequence"/>
</dbReference>
<evidence type="ECO:0000313" key="4">
    <source>
        <dbReference type="Proteomes" id="UP000664800"/>
    </source>
</evidence>
<dbReference type="Gene3D" id="1.20.120.520">
    <property type="entry name" value="nmb1532 protein domain like"/>
    <property type="match status" value="1"/>
</dbReference>
<sequence length="208" mass="22816">MLLSDDLSAAGFDQPFELLRGCHARITRMDALLLRLIDHVALKETQGRPKFPCSPRGAGRRADPGGAQEGTDAQAQQAADKVLRYFDVAAPLHHEDEELHVFPLLRVSAEEWDGDDAVLETLESDHRTLAVLWAELRDWLLQVKAAQALPASAPITDAAQRFSALHAAHIAIENSRIFPAAQARMNAAQITAMGQDMAARRGARWPSD</sequence>
<organism evidence="3 4">
    <name type="scientific">Thiomonas arsenitoxydans (strain DSM 22701 / CIP 110005 / 3As)</name>
    <dbReference type="NCBI Taxonomy" id="426114"/>
    <lineage>
        <taxon>Bacteria</taxon>
        <taxon>Pseudomonadati</taxon>
        <taxon>Pseudomonadota</taxon>
        <taxon>Betaproteobacteria</taxon>
        <taxon>Burkholderiales</taxon>
        <taxon>Thiomonas</taxon>
    </lineage>
</organism>
<gene>
    <name evidence="3" type="ORF">J0I24_08920</name>
</gene>
<protein>
    <submittedName>
        <fullName evidence="3">Hemerythrin domain-containing protein</fullName>
    </submittedName>
</protein>
<feature type="region of interest" description="Disordered" evidence="1">
    <location>
        <begin position="47"/>
        <end position="74"/>
    </location>
</feature>
<evidence type="ECO:0000313" key="3">
    <source>
        <dbReference type="EMBL" id="MBN8744416.1"/>
    </source>
</evidence>
<evidence type="ECO:0000259" key="2">
    <source>
        <dbReference type="Pfam" id="PF01814"/>
    </source>
</evidence>
<dbReference type="EMBL" id="JAFKMR010000017">
    <property type="protein sequence ID" value="MBN8744416.1"/>
    <property type="molecule type" value="Genomic_DNA"/>
</dbReference>
<proteinExistence type="predicted"/>